<evidence type="ECO:0000259" key="6">
    <source>
        <dbReference type="PROSITE" id="PS50250"/>
    </source>
</evidence>
<comment type="similarity">
    <text evidence="1">Belongs to the proteasome subunit S14 family.</text>
</comment>
<organism evidence="7 8">
    <name type="scientific">Clytia hemisphaerica</name>
    <dbReference type="NCBI Taxonomy" id="252671"/>
    <lineage>
        <taxon>Eukaryota</taxon>
        <taxon>Metazoa</taxon>
        <taxon>Cnidaria</taxon>
        <taxon>Hydrozoa</taxon>
        <taxon>Hydroidolina</taxon>
        <taxon>Leptothecata</taxon>
        <taxon>Obeliida</taxon>
        <taxon>Clytiidae</taxon>
        <taxon>Clytia</taxon>
    </lineage>
</organism>
<name>A0A7M5XM42_9CNID</name>
<comment type="subunit">
    <text evidence="4">Component of the 19S proteasome regulatory particle complex. The 26S proteasome consists of a 20S core particle (CP) and two 19S regulatory subunits (RP). The regulatory particle is made of a lid composed of 9 subunits including PSMD8, a base containing 6 ATPases and few additional components. Interacts with DDI2. Interacts with TASOR.</text>
</comment>
<keyword evidence="8" id="KW-1185">Reference proteome</keyword>
<dbReference type="GO" id="GO:0008541">
    <property type="term" value="C:proteasome regulatory particle, lid subcomplex"/>
    <property type="evidence" value="ECO:0007669"/>
    <property type="project" value="TreeGrafter"/>
</dbReference>
<dbReference type="PANTHER" id="PTHR12387:SF0">
    <property type="entry name" value="26S PROTEASOME NON-ATPASE REGULATORY SUBUNIT 8"/>
    <property type="match status" value="1"/>
</dbReference>
<feature type="domain" description="PCI" evidence="6">
    <location>
        <begin position="84"/>
        <end position="256"/>
    </location>
</feature>
<dbReference type="GO" id="GO:0043161">
    <property type="term" value="P:proteasome-mediated ubiquitin-dependent protein catabolic process"/>
    <property type="evidence" value="ECO:0007669"/>
    <property type="project" value="TreeGrafter"/>
</dbReference>
<protein>
    <recommendedName>
        <fullName evidence="2">26S proteasome non-ATPase regulatory subunit 8</fullName>
    </recommendedName>
    <alternativeName>
        <fullName evidence="5">26S proteasome regulatory subunit RPN12</fullName>
    </alternativeName>
</protein>
<evidence type="ECO:0000256" key="5">
    <source>
        <dbReference type="ARBA" id="ARBA00078986"/>
    </source>
</evidence>
<dbReference type="PROSITE" id="PS50250">
    <property type="entry name" value="PCI"/>
    <property type="match status" value="1"/>
</dbReference>
<evidence type="ECO:0000313" key="7">
    <source>
        <dbReference type="EnsemblMetazoa" id="CLYHEMP025858.1"/>
    </source>
</evidence>
<accession>A0A7M5XM42</accession>
<proteinExistence type="inferred from homology"/>
<evidence type="ECO:0000256" key="4">
    <source>
        <dbReference type="ARBA" id="ARBA00062283"/>
    </source>
</evidence>
<dbReference type="InterPro" id="IPR006746">
    <property type="entry name" value="26S_Psome_Rpn12"/>
</dbReference>
<keyword evidence="3" id="KW-0647">Proteasome</keyword>
<dbReference type="FunFam" id="1.25.40.990:FF:000001">
    <property type="entry name" value="26S proteasome non-ATPase regulatory subunit"/>
    <property type="match status" value="1"/>
</dbReference>
<sequence length="269" mass="31324">YRTTNKMAALGPVITMYQTLVKEWSKKPVNLDNVGNMLTKMKLALMELQFMPTSGTTPSAQELIVARDVLEIGVQWSVAKKDIPSFERYISQLKCYYFDYSSLLPESPYFYQLLGLNLMCLLAQNRLAEFHTELELLPAKELQENVYIRCPVALEQYLMEGNYNKVFLSKGNVPAESYHFFINILLDTLRDEVATCIEKSYDQISQKEAYRMLFFDKETDLLNYASKKNWKVESNRYVFRQDVQSKQELSSLKIIENCLGYAKELERIV</sequence>
<dbReference type="OrthoDB" id="409122at2759"/>
<dbReference type="Pfam" id="PF10075">
    <property type="entry name" value="CSN8_PSD8_EIF3K"/>
    <property type="match status" value="1"/>
</dbReference>
<evidence type="ECO:0000256" key="2">
    <source>
        <dbReference type="ARBA" id="ARBA00014939"/>
    </source>
</evidence>
<dbReference type="EnsemblMetazoa" id="CLYHEMT025858.1">
    <property type="protein sequence ID" value="CLYHEMP025858.1"/>
    <property type="gene ID" value="CLYHEMG025858"/>
</dbReference>
<dbReference type="GO" id="GO:0005634">
    <property type="term" value="C:nucleus"/>
    <property type="evidence" value="ECO:0007669"/>
    <property type="project" value="TreeGrafter"/>
</dbReference>
<reference evidence="7" key="1">
    <citation type="submission" date="2021-01" db="UniProtKB">
        <authorList>
            <consortium name="EnsemblMetazoa"/>
        </authorList>
    </citation>
    <scope>IDENTIFICATION</scope>
</reference>
<evidence type="ECO:0000256" key="1">
    <source>
        <dbReference type="ARBA" id="ARBA00009627"/>
    </source>
</evidence>
<dbReference type="GO" id="GO:0005829">
    <property type="term" value="C:cytosol"/>
    <property type="evidence" value="ECO:0007669"/>
    <property type="project" value="TreeGrafter"/>
</dbReference>
<evidence type="ECO:0000313" key="8">
    <source>
        <dbReference type="Proteomes" id="UP000594262"/>
    </source>
</evidence>
<dbReference type="AlphaFoldDB" id="A0A7M5XM42"/>
<evidence type="ECO:0000256" key="3">
    <source>
        <dbReference type="ARBA" id="ARBA00022942"/>
    </source>
</evidence>
<dbReference type="InterPro" id="IPR033464">
    <property type="entry name" value="CSN8_PSD8_EIF3K"/>
</dbReference>
<dbReference type="InterPro" id="IPR000717">
    <property type="entry name" value="PCI_dom"/>
</dbReference>
<dbReference type="PANTHER" id="PTHR12387">
    <property type="entry name" value="26S PROTEASOME NON-ATPASE REGULATORY SUBUNIT 8"/>
    <property type="match status" value="1"/>
</dbReference>
<dbReference type="Proteomes" id="UP000594262">
    <property type="component" value="Unplaced"/>
</dbReference>
<dbReference type="Gene3D" id="1.25.40.990">
    <property type="match status" value="1"/>
</dbReference>